<protein>
    <recommendedName>
        <fullName evidence="3">EGF-like domain-containing protein</fullName>
    </recommendedName>
</protein>
<evidence type="ECO:0000259" key="3">
    <source>
        <dbReference type="PROSITE" id="PS50026"/>
    </source>
</evidence>
<dbReference type="PANTHER" id="PTHR24032:SF16">
    <property type="entry name" value="EGF-LIKE DOMAIN-CONTAINING PROTEIN"/>
    <property type="match status" value="1"/>
</dbReference>
<evidence type="ECO:0000256" key="1">
    <source>
        <dbReference type="PROSITE-ProRule" id="PRU00076"/>
    </source>
</evidence>
<dbReference type="InterPro" id="IPR000742">
    <property type="entry name" value="EGF"/>
</dbReference>
<name>F4Q7Y3_CACFS</name>
<dbReference type="SUPFAM" id="SSF52058">
    <property type="entry name" value="L domain-like"/>
    <property type="match status" value="1"/>
</dbReference>
<sequence length="1150" mass="126965">MKKKRIIKRHNKTCCNINSQQLNSAIWIIQKYGSSITQVENSICSSGYFTCSTGTPRHITNINLVGYSTTTTTTPTGVSQFDFPELVNLKITASISFTKPNTNILEFITASMTSLRVIDIKSDSTANMLPPNFGPSLPLLTFFSVQGAKFQHDVIFNFGPAIESVQFEVFGYVAIDETTPIHPNLKKLNIGVYLATDRTISFTAQSFPALEDITLLSVISSKALTTYCNVSNPKSFTLSSPQSATDSVVYILNPQSITLLRLQGAPIKLYPSIDSFTNIVTLTYQFATFTNFPFTGQYPNSLETFSSTVGQLTAFPNIPINNVKTIQLAGNKLQGDIPWSALQDANNIYFDVSSNTDLVTAIPQSFCNNRLNLYQCPGITVVPECFLCYQKNTENVYTDIVLDPGFTCNITFQSTNIYTIFGYGYINGQNIGYGSMSVDFQYNLRPVIPNRIIEVEDLSPAGPPRPILIRLDSFYPEYEFTFTTVEVGIMMEGDVTYKQLASQTIQFQVFANALNSFITHTIKVNNAIDCITSPVGQITTNTIVYCNITGHSFKQGDTWNFAVSNSQYQLDKTVNMTSYYPSNMVLANWDSIIKVGSAYDFTGSFGSATMDQVAVYFNGDSSICNVRSFILGLMQCNQTKFWPGIGLTNITISVNGFSSTPIFANITSVQSLCIYSNGCSGHGTCDQNGTCICDTGYYSDKCSQKYPTFASGEYDLNDRKLISIYGDFGPFNQTIVSITLNNTDCQVTYKSQSLINCTLVSEPTDGLALVRLTVDNSTNNGNNWIYFKPSSQGSGSGSDSNELTCPFNCYGHGQCINGKCKCDTGYSSIDNCLTKTSNHTNTPNTTSPTTSFDIDGIDFQFEMIAIQEIDTDDNIINQVLTNSWNSTLSLDNQTQTTTVNYQLNNSDTTTTTATILTDNQTQTTTVNYQLNNSDTTALVTATISFSQQPRDIQFGSQLLHIDANSIKLSVNISNWTFNTFLTTLRVIFKTTINNDQSIEFDCQDVNIDTLSYDQLSNSIQYLRVVKDNIQFTGRFIDYVLSDGRPTFSKTSIINKTDESGDQSQSTILIGISMPQCQSCSLDPDFTPLLIDKSNDNGCDSKSDTWRIIVCVVVGVVGAVAIGVASIILIKKKQTTKRYNDKMQHKLAKMN</sequence>
<dbReference type="Gene3D" id="2.60.120.260">
    <property type="entry name" value="Galactose-binding domain-like"/>
    <property type="match status" value="1"/>
</dbReference>
<dbReference type="InterPro" id="IPR053331">
    <property type="entry name" value="EGF-like_comC"/>
</dbReference>
<keyword evidence="1" id="KW-0245">EGF-like domain</keyword>
<feature type="disulfide bond" evidence="1">
    <location>
        <begin position="693"/>
        <end position="702"/>
    </location>
</feature>
<evidence type="ECO:0000313" key="5">
    <source>
        <dbReference type="Proteomes" id="UP000007797"/>
    </source>
</evidence>
<feature type="transmembrane region" description="Helical" evidence="2">
    <location>
        <begin position="1105"/>
        <end position="1129"/>
    </location>
</feature>
<dbReference type="Gene3D" id="2.10.25.10">
    <property type="entry name" value="Laminin"/>
    <property type="match status" value="1"/>
</dbReference>
<keyword evidence="2" id="KW-0472">Membrane</keyword>
<dbReference type="Pfam" id="PF22933">
    <property type="entry name" value="ComC_SSD"/>
    <property type="match status" value="1"/>
</dbReference>
<dbReference type="RefSeq" id="XP_004352208.1">
    <property type="nucleotide sequence ID" value="XM_004352156.1"/>
</dbReference>
<dbReference type="PANTHER" id="PTHR24032">
    <property type="entry name" value="EGF-LIKE DOMAIN-CONTAINING PROTEIN-RELATED-RELATED"/>
    <property type="match status" value="1"/>
</dbReference>
<dbReference type="PROSITE" id="PS01186">
    <property type="entry name" value="EGF_2"/>
    <property type="match status" value="1"/>
</dbReference>
<keyword evidence="2" id="KW-0812">Transmembrane</keyword>
<dbReference type="KEGG" id="dfa:DFA_09552"/>
<comment type="caution">
    <text evidence="1">Lacks conserved residue(s) required for the propagation of feature annotation.</text>
</comment>
<dbReference type="STRING" id="1054147.F4Q7Y3"/>
<organism evidence="4 5">
    <name type="scientific">Cavenderia fasciculata</name>
    <name type="common">Slime mold</name>
    <name type="synonym">Dictyostelium fasciculatum</name>
    <dbReference type="NCBI Taxonomy" id="261658"/>
    <lineage>
        <taxon>Eukaryota</taxon>
        <taxon>Amoebozoa</taxon>
        <taxon>Evosea</taxon>
        <taxon>Eumycetozoa</taxon>
        <taxon>Dictyostelia</taxon>
        <taxon>Acytosteliales</taxon>
        <taxon>Cavenderiaceae</taxon>
        <taxon>Cavenderia</taxon>
    </lineage>
</organism>
<dbReference type="EMBL" id="GL883025">
    <property type="protein sequence ID" value="EGG15883.1"/>
    <property type="molecule type" value="Genomic_DNA"/>
</dbReference>
<dbReference type="Proteomes" id="UP000007797">
    <property type="component" value="Unassembled WGS sequence"/>
</dbReference>
<feature type="domain" description="EGF-like" evidence="3">
    <location>
        <begin position="669"/>
        <end position="703"/>
    </location>
</feature>
<dbReference type="GeneID" id="14868049"/>
<evidence type="ECO:0000256" key="2">
    <source>
        <dbReference type="SAM" id="Phobius"/>
    </source>
</evidence>
<proteinExistence type="predicted"/>
<dbReference type="OrthoDB" id="442731at2759"/>
<evidence type="ECO:0000313" key="4">
    <source>
        <dbReference type="EMBL" id="EGG15883.1"/>
    </source>
</evidence>
<gene>
    <name evidence="4" type="ORF">DFA_09552</name>
</gene>
<reference evidence="5" key="1">
    <citation type="journal article" date="2011" name="Genome Res.">
        <title>Phylogeny-wide analysis of social amoeba genomes highlights ancient origins for complex intercellular communication.</title>
        <authorList>
            <person name="Heidel A.J."/>
            <person name="Lawal H.M."/>
            <person name="Felder M."/>
            <person name="Schilde C."/>
            <person name="Helps N.R."/>
            <person name="Tunggal B."/>
            <person name="Rivero F."/>
            <person name="John U."/>
            <person name="Schleicher M."/>
            <person name="Eichinger L."/>
            <person name="Platzer M."/>
            <person name="Noegel A.A."/>
            <person name="Schaap P."/>
            <person name="Gloeckner G."/>
        </authorList>
    </citation>
    <scope>NUCLEOTIDE SEQUENCE [LARGE SCALE GENOMIC DNA]</scope>
    <source>
        <strain evidence="5">SH3</strain>
    </source>
</reference>
<keyword evidence="1" id="KW-1015">Disulfide bond</keyword>
<keyword evidence="2" id="KW-1133">Transmembrane helix</keyword>
<dbReference type="OMA" id="NAIDCIT"/>
<dbReference type="InterPro" id="IPR054484">
    <property type="entry name" value="ComC_SSD"/>
</dbReference>
<dbReference type="AlphaFoldDB" id="F4Q7Y3"/>
<accession>F4Q7Y3</accession>
<dbReference type="PROSITE" id="PS50026">
    <property type="entry name" value="EGF_3"/>
    <property type="match status" value="1"/>
</dbReference>
<keyword evidence="5" id="KW-1185">Reference proteome</keyword>